<keyword evidence="12" id="KW-0808">Transferase</keyword>
<feature type="domain" description="YrdC-like" evidence="11">
    <location>
        <begin position="202"/>
        <end position="387"/>
    </location>
</feature>
<dbReference type="InterPro" id="IPR017968">
    <property type="entry name" value="Acylphosphatase_CS"/>
</dbReference>
<dbReference type="PANTHER" id="PTHR42959:SF1">
    <property type="entry name" value="CARBAMOYLTRANSFERASE HYPF"/>
    <property type="match status" value="1"/>
</dbReference>
<keyword evidence="3" id="KW-0436">Ligase</keyword>
<dbReference type="Gene3D" id="3.90.870.50">
    <property type="match status" value="1"/>
</dbReference>
<keyword evidence="5" id="KW-0863">Zinc-finger</keyword>
<dbReference type="InterPro" id="IPR036046">
    <property type="entry name" value="Acylphosphatase-like_dom_sf"/>
</dbReference>
<dbReference type="PANTHER" id="PTHR42959">
    <property type="entry name" value="CARBAMOYLTRANSFERASE"/>
    <property type="match status" value="1"/>
</dbReference>
<dbReference type="Gene3D" id="3.30.420.360">
    <property type="match status" value="1"/>
</dbReference>
<dbReference type="GO" id="GO:0008270">
    <property type="term" value="F:zinc ion binding"/>
    <property type="evidence" value="ECO:0007669"/>
    <property type="project" value="UniProtKB-KW"/>
</dbReference>
<dbReference type="InterPro" id="IPR055128">
    <property type="entry name" value="HypF_C_2"/>
</dbReference>
<feature type="active site" evidence="9">
    <location>
        <position position="18"/>
    </location>
</feature>
<dbReference type="GO" id="GO:0016743">
    <property type="term" value="F:carboxyl- or carbamoyltransferase activity"/>
    <property type="evidence" value="ECO:0007669"/>
    <property type="project" value="UniProtKB-UniRule"/>
</dbReference>
<dbReference type="SUPFAM" id="SSF54975">
    <property type="entry name" value="Acylphosphatase/BLUF domain-like"/>
    <property type="match status" value="1"/>
</dbReference>
<evidence type="ECO:0000313" key="13">
    <source>
        <dbReference type="Proteomes" id="UP000250928"/>
    </source>
</evidence>
<accession>A0A6N4E6Q8</accession>
<dbReference type="EC" id="6.2.-.-" evidence="8"/>
<evidence type="ECO:0000313" key="12">
    <source>
        <dbReference type="EMBL" id="PUE05552.1"/>
    </source>
</evidence>
<dbReference type="InterPro" id="IPR017945">
    <property type="entry name" value="DHBP_synth_RibB-like_a/b_dom"/>
</dbReference>
<dbReference type="AlphaFoldDB" id="A0A6N4E6Q8"/>
<dbReference type="Pfam" id="PF07503">
    <property type="entry name" value="zf-HYPF"/>
    <property type="match status" value="2"/>
</dbReference>
<keyword evidence="4" id="KW-0479">Metal-binding</keyword>
<comment type="catalytic activity">
    <reaction evidence="7 8">
        <text>C-terminal L-cysteinyl-[HypE protein] + carbamoyl phosphate + ATP + H2O = C-terminal S-carboxamide-L-cysteinyl-[HypE protein] + AMP + phosphate + diphosphate + H(+)</text>
        <dbReference type="Rhea" id="RHEA:55636"/>
        <dbReference type="Rhea" id="RHEA-COMP:14247"/>
        <dbReference type="Rhea" id="RHEA-COMP:14392"/>
        <dbReference type="ChEBI" id="CHEBI:15377"/>
        <dbReference type="ChEBI" id="CHEBI:15378"/>
        <dbReference type="ChEBI" id="CHEBI:30616"/>
        <dbReference type="ChEBI" id="CHEBI:33019"/>
        <dbReference type="ChEBI" id="CHEBI:43474"/>
        <dbReference type="ChEBI" id="CHEBI:58228"/>
        <dbReference type="ChEBI" id="CHEBI:76913"/>
        <dbReference type="ChEBI" id="CHEBI:139126"/>
        <dbReference type="ChEBI" id="CHEBI:456215"/>
    </reaction>
</comment>
<evidence type="ECO:0000256" key="7">
    <source>
        <dbReference type="ARBA" id="ARBA00048220"/>
    </source>
</evidence>
<dbReference type="SUPFAM" id="SSF53067">
    <property type="entry name" value="Actin-like ATPase domain"/>
    <property type="match status" value="1"/>
</dbReference>
<comment type="catalytic activity">
    <reaction evidence="9">
        <text>an acyl phosphate + H2O = a carboxylate + phosphate + H(+)</text>
        <dbReference type="Rhea" id="RHEA:14965"/>
        <dbReference type="ChEBI" id="CHEBI:15377"/>
        <dbReference type="ChEBI" id="CHEBI:15378"/>
        <dbReference type="ChEBI" id="CHEBI:29067"/>
        <dbReference type="ChEBI" id="CHEBI:43474"/>
        <dbReference type="ChEBI" id="CHEBI:59918"/>
        <dbReference type="EC" id="3.6.1.7"/>
    </reaction>
</comment>
<comment type="similarity">
    <text evidence="2 8">Belongs to the carbamoyltransferase HypF family.</text>
</comment>
<keyword evidence="6" id="KW-0862">Zinc</keyword>
<dbReference type="InterPro" id="IPR051060">
    <property type="entry name" value="Carbamoyltrans_HypF-like"/>
</dbReference>
<dbReference type="EMBL" id="PQCO01000066">
    <property type="protein sequence ID" value="PUE05552.1"/>
    <property type="molecule type" value="Genomic_DNA"/>
</dbReference>
<dbReference type="PROSITE" id="PS51160">
    <property type="entry name" value="ACYLPHOSPHATASE_3"/>
    <property type="match status" value="1"/>
</dbReference>
<dbReference type="Pfam" id="PF22521">
    <property type="entry name" value="HypF_C_2"/>
    <property type="match status" value="1"/>
</dbReference>
<dbReference type="InterPro" id="IPR041440">
    <property type="entry name" value="HypF_C"/>
</dbReference>
<dbReference type="PROSITE" id="PS00150">
    <property type="entry name" value="ACYLPHOSPHATASE_1"/>
    <property type="match status" value="1"/>
</dbReference>
<evidence type="ECO:0000259" key="11">
    <source>
        <dbReference type="PROSITE" id="PS51163"/>
    </source>
</evidence>
<evidence type="ECO:0000259" key="10">
    <source>
        <dbReference type="PROSITE" id="PS51160"/>
    </source>
</evidence>
<evidence type="ECO:0000256" key="8">
    <source>
        <dbReference type="PIRNR" id="PIRNR006256"/>
    </source>
</evidence>
<dbReference type="Pfam" id="PF00708">
    <property type="entry name" value="Acylphosphatase"/>
    <property type="match status" value="1"/>
</dbReference>
<reference evidence="12 13" key="1">
    <citation type="submission" date="2018-01" db="EMBL/GenBank/DDBJ databases">
        <title>Novel co-symbiosis in the lucinid bivalve Phacoides pectinatus.</title>
        <authorList>
            <person name="Lim S.J."/>
            <person name="Davis B.G."/>
            <person name="Gill D.E."/>
            <person name="Engel A.S."/>
            <person name="Anderson L.C."/>
            <person name="Campbell B.J."/>
        </authorList>
    </citation>
    <scope>NUCLEOTIDE SEQUENCE [LARGE SCALE GENOMIC DNA]</scope>
    <source>
        <strain evidence="12">N3_P5</strain>
    </source>
</reference>
<dbReference type="InterPro" id="IPR001792">
    <property type="entry name" value="Acylphosphatase-like_dom"/>
</dbReference>
<evidence type="ECO:0000256" key="2">
    <source>
        <dbReference type="ARBA" id="ARBA00008097"/>
    </source>
</evidence>
<name>A0A6N4E6Q8_9GAMM</name>
<dbReference type="InterPro" id="IPR004421">
    <property type="entry name" value="Carbamoyltransferase_HypF"/>
</dbReference>
<evidence type="ECO:0000256" key="3">
    <source>
        <dbReference type="ARBA" id="ARBA00022598"/>
    </source>
</evidence>
<organism evidence="12 13">
    <name type="scientific">Candidatus Sedimenticola endophacoides</name>
    <dbReference type="NCBI Taxonomy" id="2548426"/>
    <lineage>
        <taxon>Bacteria</taxon>
        <taxon>Pseudomonadati</taxon>
        <taxon>Pseudomonadota</taxon>
        <taxon>Gammaproteobacteria</taxon>
        <taxon>Chromatiales</taxon>
        <taxon>Sedimenticolaceae</taxon>
        <taxon>Sedimenticola</taxon>
    </lineage>
</organism>
<dbReference type="PIRSF" id="PIRSF006256">
    <property type="entry name" value="CMPcnvr_hdrg_mat"/>
    <property type="match status" value="1"/>
</dbReference>
<dbReference type="Gene3D" id="3.30.420.40">
    <property type="match status" value="1"/>
</dbReference>
<comment type="caution">
    <text evidence="12">The sequence shown here is derived from an EMBL/GenBank/DDBJ whole genome shotgun (WGS) entry which is preliminary data.</text>
</comment>
<comment type="function">
    <text evidence="8">Involved in the maturation of [NiFe] hydrogenases. Along with HypE, it catalyzes the synthesis of the CN ligands of the active site iron of [NiFe]-hydrogenases. HypF functions as a carbamoyl transferase using carbamoylphosphate as a substrate and transferring the carboxamido moiety in an ATP-dependent reaction to the thiolate of the C-terminal cysteine of HypE yielding a protein-S-carboxamide.</text>
</comment>
<evidence type="ECO:0000256" key="4">
    <source>
        <dbReference type="ARBA" id="ARBA00022723"/>
    </source>
</evidence>
<dbReference type="Proteomes" id="UP000250928">
    <property type="component" value="Unassembled WGS sequence"/>
</dbReference>
<dbReference type="InterPro" id="IPR011125">
    <property type="entry name" value="Znf_HypF"/>
</dbReference>
<evidence type="ECO:0000256" key="6">
    <source>
        <dbReference type="ARBA" id="ARBA00022833"/>
    </source>
</evidence>
<evidence type="ECO:0000256" key="9">
    <source>
        <dbReference type="PROSITE-ProRule" id="PRU00520"/>
    </source>
</evidence>
<dbReference type="Pfam" id="PF01300">
    <property type="entry name" value="Sua5_yciO_yrdC"/>
    <property type="match status" value="1"/>
</dbReference>
<dbReference type="GO" id="GO:0016874">
    <property type="term" value="F:ligase activity"/>
    <property type="evidence" value="ECO:0007669"/>
    <property type="project" value="UniProtKB-UniRule"/>
</dbReference>
<feature type="active site" evidence="9">
    <location>
        <position position="36"/>
    </location>
</feature>
<dbReference type="SUPFAM" id="SSF55821">
    <property type="entry name" value="YrdC/RibB"/>
    <property type="match status" value="1"/>
</dbReference>
<gene>
    <name evidence="12" type="primary">hypF</name>
    <name evidence="12" type="ORF">C3L24_00940</name>
</gene>
<dbReference type="GO" id="GO:0003998">
    <property type="term" value="F:acylphosphatase activity"/>
    <property type="evidence" value="ECO:0007669"/>
    <property type="project" value="UniProtKB-EC"/>
</dbReference>
<evidence type="ECO:0000256" key="1">
    <source>
        <dbReference type="ARBA" id="ARBA00004711"/>
    </source>
</evidence>
<dbReference type="InterPro" id="IPR006070">
    <property type="entry name" value="Sua5-like_dom"/>
</dbReference>
<dbReference type="NCBIfam" id="TIGR00143">
    <property type="entry name" value="hypF"/>
    <property type="match status" value="1"/>
</dbReference>
<proteinExistence type="inferred from homology"/>
<evidence type="ECO:0000256" key="5">
    <source>
        <dbReference type="ARBA" id="ARBA00022771"/>
    </source>
</evidence>
<comment type="pathway">
    <text evidence="1 8">Protein modification; [NiFe] hydrogenase maturation.</text>
</comment>
<dbReference type="PROSITE" id="PS51163">
    <property type="entry name" value="YRDC"/>
    <property type="match status" value="1"/>
</dbReference>
<dbReference type="GO" id="GO:0051604">
    <property type="term" value="P:protein maturation"/>
    <property type="evidence" value="ECO:0007669"/>
    <property type="project" value="TreeGrafter"/>
</dbReference>
<dbReference type="Gene3D" id="3.30.110.120">
    <property type="match status" value="1"/>
</dbReference>
<dbReference type="UniPathway" id="UPA00335"/>
<sequence length="775" mass="84130">MRRERIRVRGVVQGVGFRPGVWRLARACGLRGRVWNDAGGVLIEVWGGAGQIERFAGQLRAKAPPLASVESVERQALPMSDPPGDFSIVASRGGEVHTGVVADAATCRACLEEVREPGNRRYRYPFTNCTHCGPRLSIIRSIPYDRAGTSMAEFTQCPACQGEYDDPADRRFHAQPNACAVCGPRLWLEDAHGEALENAGEADAVARAAALIRRGAILAVKGIGGVHLACDAANDDAVGRLRRRKRRYHKAFALMGRDLAMLGRYVRVSPLERQALLSPAAPIVVMERIAGHGLSAALAPGQNTLGFMLPYTPLHHLLMDALEGPIVLTSGNRSDEPQCIGNGESRHRLEGVADYWLLHDREIVNRLDDSVVREMAGRVRVVRRGRGYAPTPLVLPAGFAAAPPLLALGAELKNTFCLMQEGRAILSQHMGDLEEAATHREYRRSLDLYQGLFRHRPAALAVDMHPDYLSTQWGREWAAREGLELHRVQHHHAHITACMAEQGLDLDSGPVLGIALDGLGYGADGGIWGGEFMRVDYLGFERLASFEPVAMIGGARAIHEPWRNTYAHLAPWWGEVEARYPELDLVRFLRARPLATLDAMLERGLNSPRASSAGRLFDAVAAALGLSREAVSHEGQAAIELEALVERGAFVRERAGYGCRVVERQGLPRLEWRAMWEALLEDLAGGRPGGVIAARFHAGVAGGVASMAMQLAGAHGLEKVVLSGGVFQNRLLLERVVELLLEAGLEVLVPERSPANDGGVSLGQAVVAAATEIRA</sequence>
<feature type="domain" description="Acylphosphatase-like" evidence="10">
    <location>
        <begin position="3"/>
        <end position="90"/>
    </location>
</feature>
<dbReference type="InterPro" id="IPR043129">
    <property type="entry name" value="ATPase_NBD"/>
</dbReference>
<keyword evidence="9" id="KW-0378">Hydrolase</keyword>
<dbReference type="Pfam" id="PF17788">
    <property type="entry name" value="HypF_C"/>
    <property type="match status" value="1"/>
</dbReference>
<dbReference type="GO" id="GO:0003725">
    <property type="term" value="F:double-stranded RNA binding"/>
    <property type="evidence" value="ECO:0007669"/>
    <property type="project" value="InterPro"/>
</dbReference>
<protein>
    <recommendedName>
        <fullName evidence="8">Carbamoyltransferase HypF</fullName>
        <ecNumber evidence="8">6.2.-.-</ecNumber>
    </recommendedName>
</protein>